<reference evidence="1 2" key="1">
    <citation type="submission" date="2023-05" db="EMBL/GenBank/DDBJ databases">
        <title>A 100% complete, gapless, phased diploid assembly of the Scenedesmus obliquus UTEX 3031 genome.</title>
        <authorList>
            <person name="Biondi T.C."/>
            <person name="Hanschen E.R."/>
            <person name="Kwon T."/>
            <person name="Eng W."/>
            <person name="Kruse C.P.S."/>
            <person name="Koehler S.I."/>
            <person name="Kunde Y."/>
            <person name="Gleasner C.D."/>
            <person name="You Mak K.T."/>
            <person name="Polle J."/>
            <person name="Hovde B.T."/>
            <person name="Starkenburg S.R."/>
        </authorList>
    </citation>
    <scope>NUCLEOTIDE SEQUENCE [LARGE SCALE GENOMIC DNA]</scope>
    <source>
        <strain evidence="1 2">DOE0152z</strain>
    </source>
</reference>
<dbReference type="SUPFAM" id="SSF51230">
    <property type="entry name" value="Single hybrid motif"/>
    <property type="match status" value="1"/>
</dbReference>
<dbReference type="PANTHER" id="PTHR23151">
    <property type="entry name" value="DIHYDROLIPOAMIDE ACETYL/SUCCINYL-TRANSFERASE-RELATED"/>
    <property type="match status" value="1"/>
</dbReference>
<evidence type="ECO:0000313" key="1">
    <source>
        <dbReference type="EMBL" id="WIA17585.1"/>
    </source>
</evidence>
<organism evidence="1 2">
    <name type="scientific">Tetradesmus obliquus</name>
    <name type="common">Green alga</name>
    <name type="synonym">Acutodesmus obliquus</name>
    <dbReference type="NCBI Taxonomy" id="3088"/>
    <lineage>
        <taxon>Eukaryota</taxon>
        <taxon>Viridiplantae</taxon>
        <taxon>Chlorophyta</taxon>
        <taxon>core chlorophytes</taxon>
        <taxon>Chlorophyceae</taxon>
        <taxon>CS clade</taxon>
        <taxon>Sphaeropleales</taxon>
        <taxon>Scenedesmaceae</taxon>
        <taxon>Tetradesmus</taxon>
    </lineage>
</organism>
<dbReference type="Proteomes" id="UP001244341">
    <property type="component" value="Chromosome 8b"/>
</dbReference>
<dbReference type="InterPro" id="IPR011053">
    <property type="entry name" value="Single_hybrid_motif"/>
</dbReference>
<dbReference type="PANTHER" id="PTHR23151:SF90">
    <property type="entry name" value="DIHYDROLIPOYLLYSINE-RESIDUE ACETYLTRANSFERASE COMPONENT OF PYRUVATE DEHYDROGENASE COMPLEX, MITOCHONDRIAL-RELATED"/>
    <property type="match status" value="1"/>
</dbReference>
<gene>
    <name evidence="1" type="ORF">OEZ85_014410</name>
</gene>
<keyword evidence="2" id="KW-1185">Reference proteome</keyword>
<protein>
    <recommendedName>
        <fullName evidence="3">Lipoyl-binding domain-containing protein</fullName>
    </recommendedName>
</protein>
<name>A0ABY8U8S3_TETOB</name>
<accession>A0ABY8U8S3</accession>
<dbReference type="Gene3D" id="2.40.50.100">
    <property type="match status" value="1"/>
</dbReference>
<evidence type="ECO:0000313" key="2">
    <source>
        <dbReference type="Proteomes" id="UP001244341"/>
    </source>
</evidence>
<dbReference type="EMBL" id="CP126215">
    <property type="protein sequence ID" value="WIA17585.1"/>
    <property type="molecule type" value="Genomic_DNA"/>
</dbReference>
<sequence>MERGIVKRWLKQEGELCQEYDLVLEVETETLVEEAYRLDDFAGKVTLLIEANEEAWLAKQLVPEGSELPVGKPVALLCEEQDQLQQAAQQAAAVSGVRSVYDHEAESGQSVRTLVWQSYLKESNKESGGCM</sequence>
<dbReference type="InterPro" id="IPR045257">
    <property type="entry name" value="E2/Pdx1"/>
</dbReference>
<proteinExistence type="predicted"/>
<evidence type="ECO:0008006" key="3">
    <source>
        <dbReference type="Google" id="ProtNLM"/>
    </source>
</evidence>